<dbReference type="GO" id="GO:0005886">
    <property type="term" value="C:plasma membrane"/>
    <property type="evidence" value="ECO:0007669"/>
    <property type="project" value="UniProtKB-SubCell"/>
</dbReference>
<dbReference type="STRING" id="151549.A0A4C1TK57"/>
<dbReference type="InterPro" id="IPR054714">
    <property type="entry name" value="GPR158_179_extracellular"/>
</dbReference>
<comment type="subcellular location">
    <subcellularLocation>
        <location evidence="1">Cell membrane</location>
        <topology evidence="1">Multi-pass membrane protein</topology>
    </subcellularLocation>
</comment>
<comment type="similarity">
    <text evidence="2">Belongs to the G-protein coupled receptor 3 family.</text>
</comment>
<organism evidence="11 12">
    <name type="scientific">Eumeta variegata</name>
    <name type="common">Bagworm moth</name>
    <name type="synonym">Eumeta japonica</name>
    <dbReference type="NCBI Taxonomy" id="151549"/>
    <lineage>
        <taxon>Eukaryota</taxon>
        <taxon>Metazoa</taxon>
        <taxon>Ecdysozoa</taxon>
        <taxon>Arthropoda</taxon>
        <taxon>Hexapoda</taxon>
        <taxon>Insecta</taxon>
        <taxon>Pterygota</taxon>
        <taxon>Neoptera</taxon>
        <taxon>Endopterygota</taxon>
        <taxon>Lepidoptera</taxon>
        <taxon>Glossata</taxon>
        <taxon>Ditrysia</taxon>
        <taxon>Tineoidea</taxon>
        <taxon>Psychidae</taxon>
        <taxon>Oiketicinae</taxon>
        <taxon>Eumeta</taxon>
    </lineage>
</organism>
<evidence type="ECO:0000259" key="10">
    <source>
        <dbReference type="Pfam" id="PF22572"/>
    </source>
</evidence>
<evidence type="ECO:0000256" key="1">
    <source>
        <dbReference type="ARBA" id="ARBA00004651"/>
    </source>
</evidence>
<evidence type="ECO:0000256" key="9">
    <source>
        <dbReference type="SAM" id="MobiDB-lite"/>
    </source>
</evidence>
<evidence type="ECO:0000256" key="7">
    <source>
        <dbReference type="ARBA" id="ARBA00023180"/>
    </source>
</evidence>
<keyword evidence="3" id="KW-1003">Cell membrane</keyword>
<comment type="caution">
    <text evidence="11">The sequence shown here is derived from an EMBL/GenBank/DDBJ whole genome shotgun (WGS) entry which is preliminary data.</text>
</comment>
<keyword evidence="7" id="KW-0325">Glycoprotein</keyword>
<evidence type="ECO:0000313" key="11">
    <source>
        <dbReference type="EMBL" id="GBP14576.1"/>
    </source>
</evidence>
<reference evidence="11 12" key="1">
    <citation type="journal article" date="2019" name="Commun. Biol.">
        <title>The bagworm genome reveals a unique fibroin gene that provides high tensile strength.</title>
        <authorList>
            <person name="Kono N."/>
            <person name="Nakamura H."/>
            <person name="Ohtoshi R."/>
            <person name="Tomita M."/>
            <person name="Numata K."/>
            <person name="Arakawa K."/>
        </authorList>
    </citation>
    <scope>NUCLEOTIDE SEQUENCE [LARGE SCALE GENOMIC DNA]</scope>
</reference>
<feature type="region of interest" description="Disordered" evidence="9">
    <location>
        <begin position="606"/>
        <end position="651"/>
    </location>
</feature>
<dbReference type="OrthoDB" id="9970547at2759"/>
<evidence type="ECO:0000313" key="12">
    <source>
        <dbReference type="Proteomes" id="UP000299102"/>
    </source>
</evidence>
<evidence type="ECO:0000256" key="4">
    <source>
        <dbReference type="ARBA" id="ARBA00022729"/>
    </source>
</evidence>
<evidence type="ECO:0000256" key="2">
    <source>
        <dbReference type="ARBA" id="ARBA00007242"/>
    </source>
</evidence>
<protein>
    <recommendedName>
        <fullName evidence="10">GPR158/179 extracellular domain-containing protein</fullName>
    </recommendedName>
</protein>
<dbReference type="InterPro" id="IPR043458">
    <property type="entry name" value="GPR158/179"/>
</dbReference>
<keyword evidence="4" id="KW-0732">Signal</keyword>
<evidence type="ECO:0000256" key="8">
    <source>
        <dbReference type="ARBA" id="ARBA00023224"/>
    </source>
</evidence>
<dbReference type="Pfam" id="PF22572">
    <property type="entry name" value="GPR158_179_EC"/>
    <property type="match status" value="2"/>
</dbReference>
<keyword evidence="5" id="KW-0297">G-protein coupled receptor</keyword>
<feature type="domain" description="GPR158/179 extracellular" evidence="10">
    <location>
        <begin position="104"/>
        <end position="189"/>
    </location>
</feature>
<dbReference type="PANTHER" id="PTHR32546">
    <property type="entry name" value="G-PROTEIN COUPLED RECEPTOR 158-RELATED"/>
    <property type="match status" value="1"/>
</dbReference>
<keyword evidence="8" id="KW-0807">Transducer</keyword>
<dbReference type="Proteomes" id="UP000299102">
    <property type="component" value="Unassembled WGS sequence"/>
</dbReference>
<dbReference type="GO" id="GO:0004930">
    <property type="term" value="F:G protein-coupled receptor activity"/>
    <property type="evidence" value="ECO:0007669"/>
    <property type="project" value="UniProtKB-KW"/>
</dbReference>
<dbReference type="PANTHER" id="PTHR32546:SF25">
    <property type="entry name" value="MIP05539P"/>
    <property type="match status" value="1"/>
</dbReference>
<keyword evidence="12" id="KW-1185">Reference proteome</keyword>
<evidence type="ECO:0000256" key="3">
    <source>
        <dbReference type="ARBA" id="ARBA00022475"/>
    </source>
</evidence>
<evidence type="ECO:0000256" key="5">
    <source>
        <dbReference type="ARBA" id="ARBA00023040"/>
    </source>
</evidence>
<sequence>MPRFAPSAYRVDVNDTVYSKETSTPNLFHVEDLGAFDLESLSKDYTSDFYRTNEWYRIWLPDELDRRHDTKTTYQVEIRYANNTNETFIFHGARGNDEILGPVNWTRPYFDCGRLNRWMVAAVSPVVDIYPRHTQFKHIEYPTYTAAVVMEMDYDRIDINQCPPSQGNNGPNRFAGTARCKEETTECCARGRPIIVEWERRKAFGGPLSFGDSSLRYRALHFFISDSQPQPNLRRCHVKTIFVSDVFSSTNAFSCVPVHGLGFRRGGYQCRCKPGYRLPELVGGPYLGELVERANAEEYDKNFDCLKNGQIQRLPVHLKKGHPFVRDQVNDQHYEHVNVTTSPEILHTVRPNINVMLNFIKGVQPTNCSRRNSDLVLDVDIAHEAEEQFENQAKMAVRLANFISAFLQVSDSTETLSGKRVADKPISEDQIFGETFAIIMADSKIWSAGTYWDRNKFANRKFFAPCAFKTESNTRNYKIEDLARLEKTDEFYVDKDWFTFLKRRWSTNFDALEKFYLKIKVRDDEMGHYLRRHERYPTYYRAANLNHGHWTRPYYDCDGHLKQWVITYAAPFFGWDSVKVKLEFNLSLLLLLAFVSDSSKSELRPAAKSKFQTGREEMRSSEMRSSTEIRIEGRMESRADQNREWGRSRFI</sequence>
<keyword evidence="6" id="KW-0675">Receptor</keyword>
<name>A0A4C1TK57_EUMVA</name>
<keyword evidence="3" id="KW-0472">Membrane</keyword>
<feature type="compositionally biased region" description="Basic and acidic residues" evidence="9">
    <location>
        <begin position="613"/>
        <end position="651"/>
    </location>
</feature>
<dbReference type="AlphaFoldDB" id="A0A4C1TK57"/>
<evidence type="ECO:0000256" key="6">
    <source>
        <dbReference type="ARBA" id="ARBA00023170"/>
    </source>
</evidence>
<dbReference type="EMBL" id="BGZK01000065">
    <property type="protein sequence ID" value="GBP14576.1"/>
    <property type="molecule type" value="Genomic_DNA"/>
</dbReference>
<accession>A0A4C1TK57</accession>
<proteinExistence type="inferred from homology"/>
<dbReference type="Gene3D" id="3.30.450.20">
    <property type="entry name" value="PAS domain"/>
    <property type="match status" value="1"/>
</dbReference>
<gene>
    <name evidence="11" type="ORF">EVAR_93452_1</name>
</gene>
<feature type="domain" description="GPR158/179 extracellular" evidence="10">
    <location>
        <begin position="233"/>
        <end position="276"/>
    </location>
</feature>